<evidence type="ECO:0000256" key="7">
    <source>
        <dbReference type="PROSITE-ProRule" id="PRU01360"/>
    </source>
</evidence>
<feature type="domain" description="Secretin/TonB short N-terminal" evidence="9">
    <location>
        <begin position="59"/>
        <end position="110"/>
    </location>
</feature>
<evidence type="ECO:0000256" key="6">
    <source>
        <dbReference type="ARBA" id="ARBA00023237"/>
    </source>
</evidence>
<evidence type="ECO:0000256" key="3">
    <source>
        <dbReference type="ARBA" id="ARBA00022452"/>
    </source>
</evidence>
<dbReference type="OrthoDB" id="9768177at2"/>
<dbReference type="GO" id="GO:0009279">
    <property type="term" value="C:cell outer membrane"/>
    <property type="evidence" value="ECO:0007669"/>
    <property type="project" value="UniProtKB-SubCell"/>
</dbReference>
<dbReference type="InterPro" id="IPR039426">
    <property type="entry name" value="TonB-dep_rcpt-like"/>
</dbReference>
<dbReference type="Gene3D" id="2.170.130.10">
    <property type="entry name" value="TonB-dependent receptor, plug domain"/>
    <property type="match status" value="1"/>
</dbReference>
<gene>
    <name evidence="10" type="ORF">SAMN04488055_0277</name>
</gene>
<keyword evidence="3 7" id="KW-1134">Transmembrane beta strand</keyword>
<dbReference type="InterPro" id="IPR023997">
    <property type="entry name" value="TonB-dep_OMP_SusC/RagA_CS"/>
</dbReference>
<dbReference type="InterPro" id="IPR036942">
    <property type="entry name" value="Beta-barrel_TonB_sf"/>
</dbReference>
<evidence type="ECO:0000256" key="8">
    <source>
        <dbReference type="SAM" id="SignalP"/>
    </source>
</evidence>
<dbReference type="SMART" id="SM00965">
    <property type="entry name" value="STN"/>
    <property type="match status" value="1"/>
</dbReference>
<dbReference type="STRING" id="536979.SAMN04488055_0277"/>
<evidence type="ECO:0000313" key="11">
    <source>
        <dbReference type="Proteomes" id="UP000185003"/>
    </source>
</evidence>
<proteinExistence type="inferred from homology"/>
<feature type="chain" id="PRO_5011980490" evidence="8">
    <location>
        <begin position="29"/>
        <end position="1093"/>
    </location>
</feature>
<reference evidence="10 11" key="1">
    <citation type="submission" date="2016-11" db="EMBL/GenBank/DDBJ databases">
        <authorList>
            <person name="Jaros S."/>
            <person name="Januszkiewicz K."/>
            <person name="Wedrychowicz H."/>
        </authorList>
    </citation>
    <scope>NUCLEOTIDE SEQUENCE [LARGE SCALE GENOMIC DNA]</scope>
    <source>
        <strain evidence="10 11">DSM 24787</strain>
    </source>
</reference>
<accession>A0A1N6D4Z6</accession>
<evidence type="ECO:0000256" key="1">
    <source>
        <dbReference type="ARBA" id="ARBA00004571"/>
    </source>
</evidence>
<protein>
    <submittedName>
        <fullName evidence="10">TonB-linked outer membrane protein, SusC/RagA family</fullName>
    </submittedName>
</protein>
<dbReference type="AlphaFoldDB" id="A0A1N6D4Z6"/>
<dbReference type="EMBL" id="FSRA01000001">
    <property type="protein sequence ID" value="SIN65855.1"/>
    <property type="molecule type" value="Genomic_DNA"/>
</dbReference>
<dbReference type="InterPro" id="IPR011662">
    <property type="entry name" value="Secretin/TonB_short_N"/>
</dbReference>
<feature type="signal peptide" evidence="8">
    <location>
        <begin position="1"/>
        <end position="28"/>
    </location>
</feature>
<dbReference type="InterPro" id="IPR012910">
    <property type="entry name" value="Plug_dom"/>
</dbReference>
<dbReference type="SUPFAM" id="SSF56935">
    <property type="entry name" value="Porins"/>
    <property type="match status" value="1"/>
</dbReference>
<organism evidence="10 11">
    <name type="scientific">Chitinophaga niabensis</name>
    <dbReference type="NCBI Taxonomy" id="536979"/>
    <lineage>
        <taxon>Bacteria</taxon>
        <taxon>Pseudomonadati</taxon>
        <taxon>Bacteroidota</taxon>
        <taxon>Chitinophagia</taxon>
        <taxon>Chitinophagales</taxon>
        <taxon>Chitinophagaceae</taxon>
        <taxon>Chitinophaga</taxon>
    </lineage>
</organism>
<evidence type="ECO:0000313" key="10">
    <source>
        <dbReference type="EMBL" id="SIN65855.1"/>
    </source>
</evidence>
<evidence type="ECO:0000256" key="5">
    <source>
        <dbReference type="ARBA" id="ARBA00023136"/>
    </source>
</evidence>
<evidence type="ECO:0000256" key="2">
    <source>
        <dbReference type="ARBA" id="ARBA00022448"/>
    </source>
</evidence>
<keyword evidence="11" id="KW-1185">Reference proteome</keyword>
<comment type="similarity">
    <text evidence="7">Belongs to the TonB-dependent receptor family.</text>
</comment>
<name>A0A1N6D4Z6_9BACT</name>
<dbReference type="Gene3D" id="2.40.170.20">
    <property type="entry name" value="TonB-dependent receptor, beta-barrel domain"/>
    <property type="match status" value="1"/>
</dbReference>
<keyword evidence="5 7" id="KW-0472">Membrane</keyword>
<dbReference type="InterPro" id="IPR023996">
    <property type="entry name" value="TonB-dep_OMP_SusC/RagA"/>
</dbReference>
<dbReference type="SUPFAM" id="SSF49464">
    <property type="entry name" value="Carboxypeptidase regulatory domain-like"/>
    <property type="match status" value="1"/>
</dbReference>
<dbReference type="NCBIfam" id="TIGR04057">
    <property type="entry name" value="SusC_RagA_signa"/>
    <property type="match status" value="1"/>
</dbReference>
<dbReference type="PROSITE" id="PS52016">
    <property type="entry name" value="TONB_DEPENDENT_REC_3"/>
    <property type="match status" value="1"/>
</dbReference>
<keyword evidence="8" id="KW-0732">Signal</keyword>
<dbReference type="InterPro" id="IPR037066">
    <property type="entry name" value="Plug_dom_sf"/>
</dbReference>
<dbReference type="Pfam" id="PF07715">
    <property type="entry name" value="Plug"/>
    <property type="match status" value="1"/>
</dbReference>
<dbReference type="NCBIfam" id="TIGR04056">
    <property type="entry name" value="OMP_RagA_SusC"/>
    <property type="match status" value="1"/>
</dbReference>
<sequence length="1093" mass="120779">MNRKNRFVCFSSKWLLGVLLTFSISVKAVVLQDSALITINANNIPIEQVFRSIESQTNYSVFYNTKVIDPKEKVSVNVSRERLTEAMDKVLKGRNLKWVIKGKGIIIMEKNAAVPAGTTPVQAAERVGATDSLPRVTVSGTVTSDEGFPLPGATVIVNGGKIGTTTDGQGRFSMGNVPDRQTVTIRYTGYQPQDYVIRGSERLVVQLKRAVDRLDETVIMGYGTTTRRYNTGSISKIPGEDIRKQPVTNPMTALQGRAPGLFITQTTGLPGSPVLVQIRGRNSITAGNEPLYIIDGVPFPGRPINENNSSGGANGFVSPFNTINSSDIESVEILKDADATAIYGSRAANGVILITTTRGKQGKAKLHVNVYSGAGKVTNMLKMLNTQQYLEIRREAFKNDNVSPTIAADPDLMVWDQNAYTDWQKFYIGGTAKMTDAQVSISSGSETTRFLLGGNFHRETTVYPGDFGYYRGGGHFNIDHTSTDKKLGITFTGNYTTDNNKTTTQDFTNLYNLAPNMPVYDKAGNLDWTLGYNPIAALRLKAKSQTSNLIFNSTIKYEIMKQLKFKVNLGFNDIRMEQNKLFPKSANPPTTTSLSSAWFGNSRLNSYIIEPTLDYTRELFNGKLTALLGGTWQYQRSKYSDIQGQNYANESLLESLAAAGTIGSKFYTDRKYKYASGFGRLNYIYADKYIVNASFRRDGSSRFGPNKRFGDFYGISGAWLFSNENFIRDNISFLSFGKLRGSYGSVGSDRISDYQYLSTYTSSSFSYAGNPGLTPSRIANSSFSWEVTKKLEFSLELGLLKDRIFLSSTWYKNESGNQLINYALPVMTGAQFYNANFPALVVNKGLEFELNTTNIKTKNFTWSSAINLTIPKNELAKFPTLQSSSYASQFTLGKSLTLQKGMAYGGIDPQTGAPIILDIDKNGTIGNFPGDYIDMGNLDQKYYGGFSNSFTYANFTLDFLFQFVKKDGYTIGFSHGTLANQRIEVMNRWTKPGDITNIPAASATAGKDVFNLTNAYLPYSNYYLEDASYIRLKNLSLSYDLNIKSIKSRIYVQGQNLLTITDFSGLDPETNSSVGSMGLPPLKMLTAGIQLSL</sequence>
<keyword evidence="6 7" id="KW-0998">Cell outer membrane</keyword>
<keyword evidence="4 7" id="KW-0812">Transmembrane</keyword>
<dbReference type="InterPro" id="IPR008969">
    <property type="entry name" value="CarboxyPept-like_regulatory"/>
</dbReference>
<keyword evidence="2 7" id="KW-0813">Transport</keyword>
<evidence type="ECO:0000256" key="4">
    <source>
        <dbReference type="ARBA" id="ARBA00022692"/>
    </source>
</evidence>
<dbReference type="Gene3D" id="2.60.40.1120">
    <property type="entry name" value="Carboxypeptidase-like, regulatory domain"/>
    <property type="match status" value="1"/>
</dbReference>
<comment type="subcellular location">
    <subcellularLocation>
        <location evidence="1 7">Cell outer membrane</location>
        <topology evidence="1 7">Multi-pass membrane protein</topology>
    </subcellularLocation>
</comment>
<dbReference type="Proteomes" id="UP000185003">
    <property type="component" value="Unassembled WGS sequence"/>
</dbReference>
<dbReference type="Pfam" id="PF13715">
    <property type="entry name" value="CarbopepD_reg_2"/>
    <property type="match status" value="1"/>
</dbReference>
<dbReference type="Pfam" id="PF07660">
    <property type="entry name" value="STN"/>
    <property type="match status" value="1"/>
</dbReference>
<evidence type="ECO:0000259" key="9">
    <source>
        <dbReference type="SMART" id="SM00965"/>
    </source>
</evidence>